<organism evidence="1 2">
    <name type="scientific">Elysia marginata</name>
    <dbReference type="NCBI Taxonomy" id="1093978"/>
    <lineage>
        <taxon>Eukaryota</taxon>
        <taxon>Metazoa</taxon>
        <taxon>Spiralia</taxon>
        <taxon>Lophotrochozoa</taxon>
        <taxon>Mollusca</taxon>
        <taxon>Gastropoda</taxon>
        <taxon>Heterobranchia</taxon>
        <taxon>Euthyneura</taxon>
        <taxon>Panpulmonata</taxon>
        <taxon>Sacoglossa</taxon>
        <taxon>Placobranchoidea</taxon>
        <taxon>Plakobranchidae</taxon>
        <taxon>Elysia</taxon>
    </lineage>
</organism>
<comment type="caution">
    <text evidence="1">The sequence shown here is derived from an EMBL/GenBank/DDBJ whole genome shotgun (WGS) entry which is preliminary data.</text>
</comment>
<keyword evidence="2" id="KW-1185">Reference proteome</keyword>
<dbReference type="AlphaFoldDB" id="A0AAV4EYS8"/>
<reference evidence="1 2" key="1">
    <citation type="journal article" date="2021" name="Elife">
        <title>Chloroplast acquisition without the gene transfer in kleptoplastic sea slugs, Plakobranchus ocellatus.</title>
        <authorList>
            <person name="Maeda T."/>
            <person name="Takahashi S."/>
            <person name="Yoshida T."/>
            <person name="Shimamura S."/>
            <person name="Takaki Y."/>
            <person name="Nagai Y."/>
            <person name="Toyoda A."/>
            <person name="Suzuki Y."/>
            <person name="Arimoto A."/>
            <person name="Ishii H."/>
            <person name="Satoh N."/>
            <person name="Nishiyama T."/>
            <person name="Hasebe M."/>
            <person name="Maruyama T."/>
            <person name="Minagawa J."/>
            <person name="Obokata J."/>
            <person name="Shigenobu S."/>
        </authorList>
    </citation>
    <scope>NUCLEOTIDE SEQUENCE [LARGE SCALE GENOMIC DNA]</scope>
</reference>
<dbReference type="Proteomes" id="UP000762676">
    <property type="component" value="Unassembled WGS sequence"/>
</dbReference>
<evidence type="ECO:0000313" key="1">
    <source>
        <dbReference type="EMBL" id="GFR66292.1"/>
    </source>
</evidence>
<accession>A0AAV4EYS8</accession>
<name>A0AAV4EYS8_9GAST</name>
<gene>
    <name evidence="1" type="ORF">ElyMa_001966200</name>
</gene>
<proteinExistence type="predicted"/>
<evidence type="ECO:0000313" key="2">
    <source>
        <dbReference type="Proteomes" id="UP000762676"/>
    </source>
</evidence>
<protein>
    <submittedName>
        <fullName evidence="1">Uncharacterized protein</fullName>
    </submittedName>
</protein>
<sequence length="151" mass="17555">MQQDRGKPVRMFCARLKAAYCQMERIYEFWDDLQIAEHNNAQTQPRSCAIAARHYVEMEDPHGACEHSKGRNDAWNGYHSSVLDTKDRHLTMFIRSWDWYRAKPTTMLVKKTLQEASALSFGMIATLSNASKSTHRSYWKWITQGKGRPAN</sequence>
<dbReference type="EMBL" id="BMAT01004014">
    <property type="protein sequence ID" value="GFR66292.1"/>
    <property type="molecule type" value="Genomic_DNA"/>
</dbReference>